<dbReference type="InterPro" id="IPR038726">
    <property type="entry name" value="PDDEXK_AddAB-type"/>
</dbReference>
<feature type="domain" description="PD-(D/E)XK endonuclease-like" evidence="1">
    <location>
        <begin position="662"/>
        <end position="945"/>
    </location>
</feature>
<dbReference type="Gene3D" id="3.90.320.10">
    <property type="match status" value="1"/>
</dbReference>
<dbReference type="SUPFAM" id="SSF52540">
    <property type="entry name" value="P-loop containing nucleoside triphosphate hydrolases"/>
    <property type="match status" value="1"/>
</dbReference>
<dbReference type="Proteomes" id="UP000823660">
    <property type="component" value="Unassembled WGS sequence"/>
</dbReference>
<comment type="caution">
    <text evidence="2">The sequence shown here is derived from an EMBL/GenBank/DDBJ whole genome shotgun (WGS) entry which is preliminary data.</text>
</comment>
<dbReference type="AlphaFoldDB" id="A0A9D9I5Q1"/>
<sequence>MVPFLKQVAAYYFTGHCGDLCFVFPNRRSMVFFRKYLSEVVAGHSDVPVKAPEMYTINDFFAKAYGGRSADRITLLLELYGCYRKLNPKAESLDEFIFWGDILLGDFNDVDKYLADPSRLYANVADFKSMQDTYEYLTETQREAIGNFVRHFNDRSGRLTVDLGSGNPNVKERFLQIWTILYPLYCSFRETLSSKGLAYEGMIYRGLAERLQEEPVAAILNRIFHREMKYVFVGLNALNECEKTLMRRMRDCGAAEFCWDYSGTMIQDSRNKSSFFMSENVKSFPQSFPLDTEGTGTPSFKIISVPSSIGQVKQVPDILKGSGDFAIVLPDESLLMPLLDTIPPEIKDINVTMGYPMSGSSFYSMMKEISAMQLHTRKRGDVWCFYYRQVWSLFSNSIFRKAMGPEGEAIALRIKSEAKLYIPQTDFKGSGLFETVFSPAVTDQKTAAKEQIDSLASYQMRLISMIAPLLEEDVSLAVELEFAKEYYRCVNRLKGFSLEVLPLTYIRLLDQLLGTVAVPFKGEPLKGLQIMGPLETRALDFRNLVLLSANEGIFPKRSVSSSFIPPELRKGFGLPTYEYQDAVWAYYFYRMVTRAENVWIMYDSRTEGMKTGEESRYIKQLEYHFRLSPERYAADARARSVSPVLEIEKTPQDVETIRSKDLSATSIQNYIACPAKFYYSAVKGLVAGEEVSETMDAAMVGTVYHGLMQFLYQVPSGAVTRKYITGWMKRTDDIKSKVRSLMLEQLRDVEITGRNLVVGDVIVRYVLKTLERDLELMTDKGTDSFRIIGLEKRLKTETGGFRLKGFIDRIDSFADGEIRVVDYKTGKVLPEDMQITDADAEKTAGMFFGDTPYGKKPKIAFQLFIYDKLLRANGLDKGCRIIDSVYSTAKLFSGPPQSEYMGEEFYGLMDEGLGKVLEEMSDLSVPFRRTEDEEVCAYCDFRTICGR</sequence>
<evidence type="ECO:0000313" key="2">
    <source>
        <dbReference type="EMBL" id="MBO8466155.1"/>
    </source>
</evidence>
<dbReference type="Pfam" id="PF12705">
    <property type="entry name" value="PDDEXK_1"/>
    <property type="match status" value="1"/>
</dbReference>
<accession>A0A9D9I5Q1</accession>
<dbReference type="InterPro" id="IPR011604">
    <property type="entry name" value="PDDEXK-like_dom_sf"/>
</dbReference>
<protein>
    <submittedName>
        <fullName evidence="2">PD-(D/E)XK nuclease family protein</fullName>
    </submittedName>
</protein>
<reference evidence="2" key="2">
    <citation type="journal article" date="2021" name="PeerJ">
        <title>Extensive microbial diversity within the chicken gut microbiome revealed by metagenomics and culture.</title>
        <authorList>
            <person name="Gilroy R."/>
            <person name="Ravi A."/>
            <person name="Getino M."/>
            <person name="Pursley I."/>
            <person name="Horton D.L."/>
            <person name="Alikhan N.F."/>
            <person name="Baker D."/>
            <person name="Gharbi K."/>
            <person name="Hall N."/>
            <person name="Watson M."/>
            <person name="Adriaenssens E.M."/>
            <person name="Foster-Nyarko E."/>
            <person name="Jarju S."/>
            <person name="Secka A."/>
            <person name="Antonio M."/>
            <person name="Oren A."/>
            <person name="Chaudhuri R.R."/>
            <person name="La Ragione R."/>
            <person name="Hildebrand F."/>
            <person name="Pallen M.J."/>
        </authorList>
    </citation>
    <scope>NUCLEOTIDE SEQUENCE</scope>
    <source>
        <strain evidence="2">B1-15692</strain>
    </source>
</reference>
<organism evidence="2 3">
    <name type="scientific">Candidatus Cryptobacteroides faecipullorum</name>
    <dbReference type="NCBI Taxonomy" id="2840764"/>
    <lineage>
        <taxon>Bacteria</taxon>
        <taxon>Pseudomonadati</taxon>
        <taxon>Bacteroidota</taxon>
        <taxon>Bacteroidia</taxon>
        <taxon>Bacteroidales</taxon>
        <taxon>Candidatus Cryptobacteroides</taxon>
    </lineage>
</organism>
<proteinExistence type="predicted"/>
<dbReference type="InterPro" id="IPR011335">
    <property type="entry name" value="Restrct_endonuc-II-like"/>
</dbReference>
<name>A0A9D9I5Q1_9BACT</name>
<dbReference type="InterPro" id="IPR027417">
    <property type="entry name" value="P-loop_NTPase"/>
</dbReference>
<dbReference type="EMBL" id="JADIMH010000001">
    <property type="protein sequence ID" value="MBO8466155.1"/>
    <property type="molecule type" value="Genomic_DNA"/>
</dbReference>
<evidence type="ECO:0000313" key="3">
    <source>
        <dbReference type="Proteomes" id="UP000823660"/>
    </source>
</evidence>
<reference evidence="2" key="1">
    <citation type="submission" date="2020-10" db="EMBL/GenBank/DDBJ databases">
        <authorList>
            <person name="Gilroy R."/>
        </authorList>
    </citation>
    <scope>NUCLEOTIDE SEQUENCE</scope>
    <source>
        <strain evidence="2">B1-15692</strain>
    </source>
</reference>
<gene>
    <name evidence="2" type="ORF">IAB99_00120</name>
</gene>
<evidence type="ECO:0000259" key="1">
    <source>
        <dbReference type="Pfam" id="PF12705"/>
    </source>
</evidence>
<dbReference type="SUPFAM" id="SSF52980">
    <property type="entry name" value="Restriction endonuclease-like"/>
    <property type="match status" value="1"/>
</dbReference>